<dbReference type="Proteomes" id="UP000594263">
    <property type="component" value="Unplaced"/>
</dbReference>
<dbReference type="AlphaFoldDB" id="A0A7N1A6S3"/>
<keyword evidence="3" id="KW-1185">Reference proteome</keyword>
<name>A0A7N1A6S3_KALFE</name>
<dbReference type="InterPro" id="IPR023213">
    <property type="entry name" value="CAT-like_dom_sf"/>
</dbReference>
<evidence type="ECO:0000313" key="2">
    <source>
        <dbReference type="EnsemblPlants" id="Kaladp0096s0015.1.v1.1"/>
    </source>
</evidence>
<dbReference type="Gramene" id="Kaladp0096s0015.1.v1.1">
    <property type="protein sequence ID" value="Kaladp0096s0015.1.v1.1"/>
    <property type="gene ID" value="Kaladp0096s0015.v1.1"/>
</dbReference>
<dbReference type="Pfam" id="PF02458">
    <property type="entry name" value="Transferase"/>
    <property type="match status" value="1"/>
</dbReference>
<dbReference type="GO" id="GO:0016747">
    <property type="term" value="F:acyltransferase activity, transferring groups other than amino-acyl groups"/>
    <property type="evidence" value="ECO:0007669"/>
    <property type="project" value="TreeGrafter"/>
</dbReference>
<evidence type="ECO:0000313" key="3">
    <source>
        <dbReference type="Proteomes" id="UP000594263"/>
    </source>
</evidence>
<accession>A0A7N1A6S3</accession>
<reference evidence="2" key="1">
    <citation type="submission" date="2021-01" db="UniProtKB">
        <authorList>
            <consortium name="EnsemblPlants"/>
        </authorList>
    </citation>
    <scope>IDENTIFICATION</scope>
</reference>
<comment type="similarity">
    <text evidence="1">Belongs to the plant acyltransferase family.</text>
</comment>
<organism evidence="2 3">
    <name type="scientific">Kalanchoe fedtschenkoi</name>
    <name type="common">Lavender scallops</name>
    <name type="synonym">South American air plant</name>
    <dbReference type="NCBI Taxonomy" id="63787"/>
    <lineage>
        <taxon>Eukaryota</taxon>
        <taxon>Viridiplantae</taxon>
        <taxon>Streptophyta</taxon>
        <taxon>Embryophyta</taxon>
        <taxon>Tracheophyta</taxon>
        <taxon>Spermatophyta</taxon>
        <taxon>Magnoliopsida</taxon>
        <taxon>eudicotyledons</taxon>
        <taxon>Gunneridae</taxon>
        <taxon>Pentapetalae</taxon>
        <taxon>Saxifragales</taxon>
        <taxon>Crassulaceae</taxon>
        <taxon>Kalanchoe</taxon>
    </lineage>
</organism>
<dbReference type="PANTHER" id="PTHR31642">
    <property type="entry name" value="TRICHOTHECENE 3-O-ACETYLTRANSFERASE"/>
    <property type="match status" value="1"/>
</dbReference>
<proteinExistence type="inferred from homology"/>
<dbReference type="OMA" id="RESKPVH"/>
<dbReference type="Gene3D" id="3.30.559.10">
    <property type="entry name" value="Chloramphenicol acetyltransferase-like domain"/>
    <property type="match status" value="1"/>
</dbReference>
<dbReference type="EnsemblPlants" id="Kaladp0096s0015.1.v1.1">
    <property type="protein sequence ID" value="Kaladp0096s0015.1.v1.1"/>
    <property type="gene ID" value="Kaladp0096s0015.v1.1"/>
</dbReference>
<dbReference type="InterPro" id="IPR050317">
    <property type="entry name" value="Plant_Fungal_Acyltransferase"/>
</dbReference>
<evidence type="ECO:0000256" key="1">
    <source>
        <dbReference type="ARBA" id="ARBA00009861"/>
    </source>
</evidence>
<protein>
    <submittedName>
        <fullName evidence="2">Uncharacterized protein</fullName>
    </submittedName>
</protein>
<dbReference type="PANTHER" id="PTHR31642:SF299">
    <property type="entry name" value="OS02G0653400 PROTEIN"/>
    <property type="match status" value="1"/>
</dbReference>
<sequence>MTNTDAAISPAAEAFTIQVQGIQSVMPLRPTDPRHARKVALKHPQTVGVFQKCHHILLHYKKASEQDSGWVLAGRLKESVGRALLEYPMVAGRLRWSNDQKMAGRSGELELVSNDSGIRLVEAKSPMSLDEFLVMKDREDAEGQLVFWEELNEQDPQFCPLAYIQVTNFECGGYSIGFSLSVALGDPLELADFLKHSAKLHKEMFRENKAPVFYLPKLKASKLLPEPNVAKTRKQPSQTLLYSLNARNSDNEDISDTSSLAVLKRFALSCVQDAERKLGISGGLEFALLVKDRETGDLTVEVGPEGGPMSPSPELKCTKWGDRDSGFAEITFWETHRPAGVAYWVGLRAGEGLVMVSSARGDAADVVVTIPHGK</sequence>